<protein>
    <submittedName>
        <fullName evidence="9">Putative RDD family membrane protein YckC</fullName>
    </submittedName>
</protein>
<dbReference type="InterPro" id="IPR051791">
    <property type="entry name" value="Pra-immunoreactive"/>
</dbReference>
<name>A0A428MIJ1_9BACT</name>
<comment type="caution">
    <text evidence="9">The sequence shown here is derived from an EMBL/GenBank/DDBJ whole genome shotgun (WGS) entry which is preliminary data.</text>
</comment>
<evidence type="ECO:0000256" key="5">
    <source>
        <dbReference type="ARBA" id="ARBA00023136"/>
    </source>
</evidence>
<reference evidence="9 10" key="1">
    <citation type="submission" date="2018-12" db="EMBL/GenBank/DDBJ databases">
        <title>Sequencing of bacterial isolates from soil warming experiment in Harvard Forest, Massachusetts, USA.</title>
        <authorList>
            <person name="Deangelis K."/>
        </authorList>
    </citation>
    <scope>NUCLEOTIDE SEQUENCE [LARGE SCALE GENOMIC DNA]</scope>
    <source>
        <strain evidence="9 10">EB153</strain>
    </source>
</reference>
<organism evidence="9 10">
    <name type="scientific">Edaphobacter aggregans</name>
    <dbReference type="NCBI Taxonomy" id="570835"/>
    <lineage>
        <taxon>Bacteria</taxon>
        <taxon>Pseudomonadati</taxon>
        <taxon>Acidobacteriota</taxon>
        <taxon>Terriglobia</taxon>
        <taxon>Terriglobales</taxon>
        <taxon>Acidobacteriaceae</taxon>
        <taxon>Edaphobacter</taxon>
    </lineage>
</organism>
<dbReference type="PANTHER" id="PTHR36115">
    <property type="entry name" value="PROLINE-RICH ANTIGEN HOMOLOG-RELATED"/>
    <property type="match status" value="1"/>
</dbReference>
<evidence type="ECO:0000256" key="2">
    <source>
        <dbReference type="ARBA" id="ARBA00022475"/>
    </source>
</evidence>
<feature type="region of interest" description="Disordered" evidence="6">
    <location>
        <begin position="36"/>
        <end position="60"/>
    </location>
</feature>
<dbReference type="InterPro" id="IPR010432">
    <property type="entry name" value="RDD"/>
</dbReference>
<evidence type="ECO:0000313" key="10">
    <source>
        <dbReference type="Proteomes" id="UP000269669"/>
    </source>
</evidence>
<dbReference type="AlphaFoldDB" id="A0A428MIJ1"/>
<evidence type="ECO:0000256" key="7">
    <source>
        <dbReference type="SAM" id="Phobius"/>
    </source>
</evidence>
<dbReference type="OrthoDB" id="9793824at2"/>
<dbReference type="Proteomes" id="UP000269669">
    <property type="component" value="Unassembled WGS sequence"/>
</dbReference>
<sequence length="458" mass="49541">MSSAQLDILPPDEAPSQMEAAAPFALKEQVAERLAAHRARRTRVSGSAPTPIAPTTPARSRSAQIAAAVAERYAQSQSYRAFLAEEAERAIRQAEAAAEIAVLNARAVADAQNQLLFELDQLASETPAPAPTLVLTPTPTPETALAASPLITEAPADTSAPVLTVRLYEDAAHPIVPEPFAVARPKPEFKSEPLDEAEDLALDEEIAFRQSPVFEPTTPPIDIPANLIEFPRQLVAPRKARPRLAEGPLREEATHTHNPAQLRIFEVEPTQISAAPVVESAAPEWSSIMLGALPAAAPVETPEAPFNPVLPLMTAPLRLRLMAAITDICIVTAGLLAFITTFALTAGKLLEKFPAANPSGHMPTQLAAIAALATFAFLYILYQVLFFTFAEATPGMRFARIGLCTFSDENPTRAALRRRLFACLLSACPLGLGFLWAFLDDDRLGWHDRISRIYQRSY</sequence>
<comment type="subcellular location">
    <subcellularLocation>
        <location evidence="1">Cell membrane</location>
        <topology evidence="1">Multi-pass membrane protein</topology>
    </subcellularLocation>
</comment>
<dbReference type="GO" id="GO:0005886">
    <property type="term" value="C:plasma membrane"/>
    <property type="evidence" value="ECO:0007669"/>
    <property type="project" value="UniProtKB-SubCell"/>
</dbReference>
<feature type="domain" description="RDD" evidence="8">
    <location>
        <begin position="315"/>
        <end position="451"/>
    </location>
</feature>
<keyword evidence="10" id="KW-1185">Reference proteome</keyword>
<dbReference type="EMBL" id="RSDW01000001">
    <property type="protein sequence ID" value="RSL16745.1"/>
    <property type="molecule type" value="Genomic_DNA"/>
</dbReference>
<gene>
    <name evidence="9" type="ORF">EDE15_2268</name>
</gene>
<keyword evidence="2" id="KW-1003">Cell membrane</keyword>
<feature type="compositionally biased region" description="Low complexity" evidence="6">
    <location>
        <begin position="48"/>
        <end position="58"/>
    </location>
</feature>
<evidence type="ECO:0000256" key="1">
    <source>
        <dbReference type="ARBA" id="ARBA00004651"/>
    </source>
</evidence>
<keyword evidence="4 7" id="KW-1133">Transmembrane helix</keyword>
<keyword evidence="5 7" id="KW-0472">Membrane</keyword>
<feature type="transmembrane region" description="Helical" evidence="7">
    <location>
        <begin position="420"/>
        <end position="439"/>
    </location>
</feature>
<feature type="transmembrane region" description="Helical" evidence="7">
    <location>
        <begin position="366"/>
        <end position="390"/>
    </location>
</feature>
<accession>A0A428MIJ1</accession>
<evidence type="ECO:0000256" key="6">
    <source>
        <dbReference type="SAM" id="MobiDB-lite"/>
    </source>
</evidence>
<evidence type="ECO:0000313" key="9">
    <source>
        <dbReference type="EMBL" id="RSL16745.1"/>
    </source>
</evidence>
<evidence type="ECO:0000256" key="4">
    <source>
        <dbReference type="ARBA" id="ARBA00022989"/>
    </source>
</evidence>
<evidence type="ECO:0000256" key="3">
    <source>
        <dbReference type="ARBA" id="ARBA00022692"/>
    </source>
</evidence>
<proteinExistence type="predicted"/>
<evidence type="ECO:0000259" key="8">
    <source>
        <dbReference type="Pfam" id="PF06271"/>
    </source>
</evidence>
<dbReference type="Pfam" id="PF06271">
    <property type="entry name" value="RDD"/>
    <property type="match status" value="1"/>
</dbReference>
<feature type="transmembrane region" description="Helical" evidence="7">
    <location>
        <begin position="321"/>
        <end position="346"/>
    </location>
</feature>
<dbReference type="RefSeq" id="WP_125485314.1">
    <property type="nucleotide sequence ID" value="NZ_RSDW01000001.1"/>
</dbReference>
<keyword evidence="3 7" id="KW-0812">Transmembrane</keyword>